<dbReference type="GeneID" id="113871615"/>
<dbReference type="RefSeq" id="XP_027364512.1">
    <property type="nucleotide sequence ID" value="XM_027508711.1"/>
</dbReference>
<gene>
    <name evidence="2" type="primary">LOC113871615</name>
</gene>
<dbReference type="InterPro" id="IPR036397">
    <property type="entry name" value="RNaseH_sf"/>
</dbReference>
<name>A0A8B8M9N4_ABRPR</name>
<sequence>MNQGTYKQYTFDGTFLRRRGKIVIGSDPTFRKKILQHYHNSPTGGHSVCDRYTKYAHFLPLAHPFGAAKVGQIFLDYVDKLHSWPTKIISDRDSVFMSNIWTELMQQHEWTEHLSSAEYWYNTKFHTAINLTSFEALYGYLPPMPNLAIQGESLVEAVAYTV</sequence>
<dbReference type="KEGG" id="aprc:113871615"/>
<reference evidence="2" key="2">
    <citation type="submission" date="2025-08" db="UniProtKB">
        <authorList>
            <consortium name="RefSeq"/>
        </authorList>
    </citation>
    <scope>IDENTIFICATION</scope>
    <source>
        <tissue evidence="2">Young leaves</tissue>
    </source>
</reference>
<dbReference type="InterPro" id="IPR012337">
    <property type="entry name" value="RNaseH-like_sf"/>
</dbReference>
<dbReference type="PANTHER" id="PTHR45835">
    <property type="entry name" value="YALI0A06105P"/>
    <property type="match status" value="1"/>
</dbReference>
<dbReference type="Proteomes" id="UP000694853">
    <property type="component" value="Unplaced"/>
</dbReference>
<dbReference type="PANTHER" id="PTHR45835:SF99">
    <property type="entry name" value="CHROMO DOMAIN-CONTAINING PROTEIN-RELATED"/>
    <property type="match status" value="1"/>
</dbReference>
<dbReference type="GO" id="GO:0003676">
    <property type="term" value="F:nucleic acid binding"/>
    <property type="evidence" value="ECO:0007669"/>
    <property type="project" value="InterPro"/>
</dbReference>
<dbReference type="OrthoDB" id="1434935at2759"/>
<dbReference type="AlphaFoldDB" id="A0A8B8M9N4"/>
<reference evidence="1" key="1">
    <citation type="journal article" date="2019" name="Toxins">
        <title>Detection of Abrin-Like and Prepropulchellin-Like Toxin Genes and Transcripts Using Whole Genome Sequencing and Full-Length Transcript Sequencing of Abrus precatorius.</title>
        <authorList>
            <person name="Hovde B.T."/>
            <person name="Daligault H.E."/>
            <person name="Hanschen E.R."/>
            <person name="Kunde Y.A."/>
            <person name="Johnson M.B."/>
            <person name="Starkenburg S.R."/>
            <person name="Johnson S.L."/>
        </authorList>
    </citation>
    <scope>NUCLEOTIDE SEQUENCE [LARGE SCALE GENOMIC DNA]</scope>
</reference>
<evidence type="ECO:0000313" key="1">
    <source>
        <dbReference type="Proteomes" id="UP000694853"/>
    </source>
</evidence>
<dbReference type="Gene3D" id="3.30.420.10">
    <property type="entry name" value="Ribonuclease H-like superfamily/Ribonuclease H"/>
    <property type="match status" value="2"/>
</dbReference>
<proteinExistence type="predicted"/>
<protein>
    <submittedName>
        <fullName evidence="2">Uncharacterized protein LOC113871615</fullName>
    </submittedName>
</protein>
<keyword evidence="1" id="KW-1185">Reference proteome</keyword>
<evidence type="ECO:0000313" key="2">
    <source>
        <dbReference type="RefSeq" id="XP_027364512.1"/>
    </source>
</evidence>
<accession>A0A8B8M9N4</accession>
<organism evidence="1 2">
    <name type="scientific">Abrus precatorius</name>
    <name type="common">Indian licorice</name>
    <name type="synonym">Glycine abrus</name>
    <dbReference type="NCBI Taxonomy" id="3816"/>
    <lineage>
        <taxon>Eukaryota</taxon>
        <taxon>Viridiplantae</taxon>
        <taxon>Streptophyta</taxon>
        <taxon>Embryophyta</taxon>
        <taxon>Tracheophyta</taxon>
        <taxon>Spermatophyta</taxon>
        <taxon>Magnoliopsida</taxon>
        <taxon>eudicotyledons</taxon>
        <taxon>Gunneridae</taxon>
        <taxon>Pentapetalae</taxon>
        <taxon>rosids</taxon>
        <taxon>fabids</taxon>
        <taxon>Fabales</taxon>
        <taxon>Fabaceae</taxon>
        <taxon>Papilionoideae</taxon>
        <taxon>50 kb inversion clade</taxon>
        <taxon>NPAAA clade</taxon>
        <taxon>indigoferoid/millettioid clade</taxon>
        <taxon>Abreae</taxon>
        <taxon>Abrus</taxon>
    </lineage>
</organism>
<dbReference type="SUPFAM" id="SSF53098">
    <property type="entry name" value="Ribonuclease H-like"/>
    <property type="match status" value="1"/>
</dbReference>